<evidence type="ECO:0000256" key="1">
    <source>
        <dbReference type="SAM" id="MobiDB-lite"/>
    </source>
</evidence>
<keyword evidence="3" id="KW-1185">Reference proteome</keyword>
<feature type="region of interest" description="Disordered" evidence="1">
    <location>
        <begin position="1"/>
        <end position="74"/>
    </location>
</feature>
<sequence>MARGEVRRTAKPCRAGLTEGRGGTDFKSSTLDGNRDDSLSWPAPLCKRPPFGVTPTGKMTMTEPTSDGRLPPPSTLRKRERDLWLAYVASHSPAWFVASDASALRMLVENEAAAEALRRQLKRDKTPTTVKARSGVECEHPEHRRLRMLEFHVLKQKKALRLVSQTSKRIDQVVKMEKAAARAAIPKPWLFNGYDDNGEPVYQTHEAWQAQQASYRHSNPTPAKPAKGRAKRV</sequence>
<feature type="compositionally biased region" description="Polar residues" evidence="1">
    <location>
        <begin position="209"/>
        <end position="221"/>
    </location>
</feature>
<proteinExistence type="predicted"/>
<feature type="region of interest" description="Disordered" evidence="1">
    <location>
        <begin position="209"/>
        <end position="233"/>
    </location>
</feature>
<protein>
    <submittedName>
        <fullName evidence="2">Uncharacterized protein</fullName>
    </submittedName>
</protein>
<name>A0ABU9RJZ2_9BURK</name>
<evidence type="ECO:0000313" key="3">
    <source>
        <dbReference type="Proteomes" id="UP001489897"/>
    </source>
</evidence>
<dbReference type="EMBL" id="JAYMRV010000001">
    <property type="protein sequence ID" value="MEM5419843.1"/>
    <property type="molecule type" value="Genomic_DNA"/>
</dbReference>
<accession>A0ABU9RJZ2</accession>
<dbReference type="Proteomes" id="UP001489897">
    <property type="component" value="Unassembled WGS sequence"/>
</dbReference>
<gene>
    <name evidence="2" type="ORF">VSR73_01990</name>
</gene>
<comment type="caution">
    <text evidence="2">The sequence shown here is derived from an EMBL/GenBank/DDBJ whole genome shotgun (WGS) entry which is preliminary data.</text>
</comment>
<organism evidence="2 3">
    <name type="scientific">Paraburkholderia ferrariae</name>
    <dbReference type="NCBI Taxonomy" id="386056"/>
    <lineage>
        <taxon>Bacteria</taxon>
        <taxon>Pseudomonadati</taxon>
        <taxon>Pseudomonadota</taxon>
        <taxon>Betaproteobacteria</taxon>
        <taxon>Burkholderiales</taxon>
        <taxon>Burkholderiaceae</taxon>
        <taxon>Paraburkholderia</taxon>
    </lineage>
</organism>
<evidence type="ECO:0000313" key="2">
    <source>
        <dbReference type="EMBL" id="MEM5419843.1"/>
    </source>
</evidence>
<reference evidence="2 3" key="1">
    <citation type="submission" date="2024-01" db="EMBL/GenBank/DDBJ databases">
        <title>The diversity of rhizobia nodulating Mimosa spp. in eleven states of Brazil covering several biomes is determined by host plant, location, and edaphic factors.</title>
        <authorList>
            <person name="Rouws L."/>
            <person name="Barauna A."/>
            <person name="Beukes C."/>
            <person name="De Faria S.M."/>
            <person name="Gross E."/>
            <person name="Dos Reis Junior F.B."/>
            <person name="Simon M."/>
            <person name="Maluk M."/>
            <person name="Odee D.W."/>
            <person name="Kenicer G."/>
            <person name="Young J.P.W."/>
            <person name="Reis V.M."/>
            <person name="Zilli J."/>
            <person name="James E.K."/>
        </authorList>
    </citation>
    <scope>NUCLEOTIDE SEQUENCE [LARGE SCALE GENOMIC DNA]</scope>
    <source>
        <strain evidence="2 3">JPY167</strain>
    </source>
</reference>